<dbReference type="Proteomes" id="UP001449582">
    <property type="component" value="Unassembled WGS sequence"/>
</dbReference>
<evidence type="ECO:0000313" key="2">
    <source>
        <dbReference type="EMBL" id="GAA5414825.1"/>
    </source>
</evidence>
<evidence type="ECO:0008006" key="4">
    <source>
        <dbReference type="Google" id="ProtNLM"/>
    </source>
</evidence>
<keyword evidence="3" id="KW-1185">Reference proteome</keyword>
<name>A0ABP9U708_9BACT</name>
<dbReference type="RefSeq" id="WP_353289985.1">
    <property type="nucleotide sequence ID" value="NZ_BAABQM010000003.1"/>
</dbReference>
<evidence type="ECO:0000256" key="1">
    <source>
        <dbReference type="SAM" id="SignalP"/>
    </source>
</evidence>
<proteinExistence type="predicted"/>
<reference evidence="2" key="1">
    <citation type="submission" date="2024-02" db="EMBL/GenBank/DDBJ databases">
        <title>Draft genome sequence of new strains in genus Ureaplasma.</title>
        <authorList>
            <person name="Nakajima Y."/>
            <person name="Segawa T."/>
        </authorList>
    </citation>
    <scope>NUCLEOTIDE SEQUENCE [LARGE SCALE GENOMIC DNA]</scope>
    <source>
        <strain evidence="2">OM1</strain>
    </source>
</reference>
<organism evidence="2 3">
    <name type="scientific">Ureaplasma ceti</name>
    <dbReference type="NCBI Taxonomy" id="3119530"/>
    <lineage>
        <taxon>Bacteria</taxon>
        <taxon>Bacillati</taxon>
        <taxon>Mycoplasmatota</taxon>
        <taxon>Mycoplasmoidales</taxon>
        <taxon>Mycoplasmoidaceae</taxon>
        <taxon>Ureaplasma</taxon>
    </lineage>
</organism>
<gene>
    <name evidence="2" type="ORF">UREOM_5360</name>
</gene>
<sequence>MKNKIKIILGTLGLITVSSLGLVSTLSCIDDTTTQQLQTKELSDFIKSENVNNYNLLVKSTTYNVDRITNRINLVLFTKLINDINGNQLLLIAFSSATAIIDLNTGLTLEIRLKELPLKCKNFNLIYGGRLGVLKVLDNTRYSTIDSNKPKIYDNKDLLKNVL</sequence>
<accession>A0ABP9U708</accession>
<dbReference type="EMBL" id="BAABQM010000003">
    <property type="protein sequence ID" value="GAA5414825.1"/>
    <property type="molecule type" value="Genomic_DNA"/>
</dbReference>
<keyword evidence="1" id="KW-0732">Signal</keyword>
<evidence type="ECO:0000313" key="3">
    <source>
        <dbReference type="Proteomes" id="UP001449582"/>
    </source>
</evidence>
<protein>
    <recommendedName>
        <fullName evidence="4">Lipoprotein</fullName>
    </recommendedName>
</protein>
<feature type="signal peptide" evidence="1">
    <location>
        <begin position="1"/>
        <end position="29"/>
    </location>
</feature>
<comment type="caution">
    <text evidence="2">The sequence shown here is derived from an EMBL/GenBank/DDBJ whole genome shotgun (WGS) entry which is preliminary data.</text>
</comment>
<dbReference type="PROSITE" id="PS51257">
    <property type="entry name" value="PROKAR_LIPOPROTEIN"/>
    <property type="match status" value="1"/>
</dbReference>
<feature type="chain" id="PRO_5047477613" description="Lipoprotein" evidence="1">
    <location>
        <begin position="30"/>
        <end position="163"/>
    </location>
</feature>